<dbReference type="EMBL" id="BKCJ011393324">
    <property type="protein sequence ID" value="GFD29294.1"/>
    <property type="molecule type" value="Genomic_DNA"/>
</dbReference>
<dbReference type="AlphaFoldDB" id="A0A699VB13"/>
<accession>A0A699VB13</accession>
<evidence type="ECO:0000313" key="1">
    <source>
        <dbReference type="EMBL" id="GFD29294.1"/>
    </source>
</evidence>
<sequence length="19" mass="2017">MATMIEQQVALDEALVPSA</sequence>
<reference evidence="1" key="1">
    <citation type="journal article" date="2019" name="Sci. Rep.">
        <title>Draft genome of Tanacetum cinerariifolium, the natural source of mosquito coil.</title>
        <authorList>
            <person name="Yamashiro T."/>
            <person name="Shiraishi A."/>
            <person name="Satake H."/>
            <person name="Nakayama K."/>
        </authorList>
    </citation>
    <scope>NUCLEOTIDE SEQUENCE</scope>
</reference>
<proteinExistence type="predicted"/>
<protein>
    <submittedName>
        <fullName evidence="1">Uncharacterized protein</fullName>
    </submittedName>
</protein>
<comment type="caution">
    <text evidence="1">The sequence shown here is derived from an EMBL/GenBank/DDBJ whole genome shotgun (WGS) entry which is preliminary data.</text>
</comment>
<organism evidence="1">
    <name type="scientific">Tanacetum cinerariifolium</name>
    <name type="common">Dalmatian daisy</name>
    <name type="synonym">Chrysanthemum cinerariifolium</name>
    <dbReference type="NCBI Taxonomy" id="118510"/>
    <lineage>
        <taxon>Eukaryota</taxon>
        <taxon>Viridiplantae</taxon>
        <taxon>Streptophyta</taxon>
        <taxon>Embryophyta</taxon>
        <taxon>Tracheophyta</taxon>
        <taxon>Spermatophyta</taxon>
        <taxon>Magnoliopsida</taxon>
        <taxon>eudicotyledons</taxon>
        <taxon>Gunneridae</taxon>
        <taxon>Pentapetalae</taxon>
        <taxon>asterids</taxon>
        <taxon>campanulids</taxon>
        <taxon>Asterales</taxon>
        <taxon>Asteraceae</taxon>
        <taxon>Asteroideae</taxon>
        <taxon>Anthemideae</taxon>
        <taxon>Anthemidinae</taxon>
        <taxon>Tanacetum</taxon>
    </lineage>
</organism>
<feature type="non-terminal residue" evidence="1">
    <location>
        <position position="19"/>
    </location>
</feature>
<name>A0A699VB13_TANCI</name>
<gene>
    <name evidence="1" type="ORF">Tci_901263</name>
</gene>